<dbReference type="Proteomes" id="UP001607302">
    <property type="component" value="Unassembled WGS sequence"/>
</dbReference>
<keyword evidence="2" id="KW-0802">TPR repeat</keyword>
<evidence type="ECO:0000256" key="1">
    <source>
        <dbReference type="ARBA" id="ARBA00022737"/>
    </source>
</evidence>
<sequence length="199" mass="21995">MRRRNNGFTAGGNNVAFCCQNARKAGNRSFAGGSCNESEGNEPPEWCMYAAVTLVAIGCYLNALGGDFVHDDIPAIVRNKDVIAQTPIANVLKDDFWGTPMQDVNSHKSYRPLTTLTFRLPLHVQYCILAGIGRSITPQDTGTSLIRLNAPDALANFVNRLNFTLRKFPLSLPVVLAESRIKGLKDPAWDLRVENRFEI</sequence>
<comment type="caution">
    <text evidence="3">The sequence shown here is derived from an EMBL/GenBank/DDBJ whole genome shotgun (WGS) entry which is preliminary data.</text>
</comment>
<dbReference type="PANTHER" id="PTHR44227">
    <property type="match status" value="1"/>
</dbReference>
<name>A0ABD1ZX09_VESSQ</name>
<evidence type="ECO:0000256" key="2">
    <source>
        <dbReference type="ARBA" id="ARBA00022803"/>
    </source>
</evidence>
<proteinExistence type="predicted"/>
<evidence type="ECO:0000313" key="4">
    <source>
        <dbReference type="Proteomes" id="UP001607302"/>
    </source>
</evidence>
<evidence type="ECO:0000313" key="3">
    <source>
        <dbReference type="EMBL" id="KAL2712906.1"/>
    </source>
</evidence>
<dbReference type="EMBL" id="JAUDFV010000164">
    <property type="protein sequence ID" value="KAL2712906.1"/>
    <property type="molecule type" value="Genomic_DNA"/>
</dbReference>
<organism evidence="3 4">
    <name type="scientific">Vespula squamosa</name>
    <name type="common">Southern yellow jacket</name>
    <name type="synonym">Wasp</name>
    <dbReference type="NCBI Taxonomy" id="30214"/>
    <lineage>
        <taxon>Eukaryota</taxon>
        <taxon>Metazoa</taxon>
        <taxon>Ecdysozoa</taxon>
        <taxon>Arthropoda</taxon>
        <taxon>Hexapoda</taxon>
        <taxon>Insecta</taxon>
        <taxon>Pterygota</taxon>
        <taxon>Neoptera</taxon>
        <taxon>Endopterygota</taxon>
        <taxon>Hymenoptera</taxon>
        <taxon>Apocrita</taxon>
        <taxon>Aculeata</taxon>
        <taxon>Vespoidea</taxon>
        <taxon>Vespidae</taxon>
        <taxon>Vespinae</taxon>
        <taxon>Vespula</taxon>
    </lineage>
</organism>
<protein>
    <submittedName>
        <fullName evidence="3">Protein O-mannosyl-transferase TMTC1-like isoform X1</fullName>
    </submittedName>
</protein>
<dbReference type="PANTHER" id="PTHR44227:SF3">
    <property type="entry name" value="PROTEIN O-MANNOSYL-TRANSFERASE TMTC4"/>
    <property type="match status" value="1"/>
</dbReference>
<dbReference type="InterPro" id="IPR052346">
    <property type="entry name" value="O-mannosyl-transferase_TMTC"/>
</dbReference>
<accession>A0ABD1ZX09</accession>
<reference evidence="3 4" key="1">
    <citation type="journal article" date="2024" name="Ann. Entomol. Soc. Am.">
        <title>Genomic analyses of the southern and eastern yellowjacket wasps (Hymenoptera: Vespidae) reveal evolutionary signatures of social life.</title>
        <authorList>
            <person name="Catto M.A."/>
            <person name="Caine P.B."/>
            <person name="Orr S.E."/>
            <person name="Hunt B.G."/>
            <person name="Goodisman M.A.D."/>
        </authorList>
    </citation>
    <scope>NUCLEOTIDE SEQUENCE [LARGE SCALE GENOMIC DNA]</scope>
    <source>
        <strain evidence="3">233</strain>
        <tissue evidence="3">Head and thorax</tissue>
    </source>
</reference>
<dbReference type="AlphaFoldDB" id="A0ABD1ZX09"/>
<keyword evidence="1" id="KW-0677">Repeat</keyword>
<keyword evidence="4" id="KW-1185">Reference proteome</keyword>
<gene>
    <name evidence="3" type="ORF">V1478_017497</name>
</gene>